<feature type="domain" description="Nitroreductase" evidence="6">
    <location>
        <begin position="8"/>
        <end position="54"/>
    </location>
</feature>
<evidence type="ECO:0000256" key="4">
    <source>
        <dbReference type="ARBA" id="ARBA00022643"/>
    </source>
</evidence>
<evidence type="ECO:0000259" key="6">
    <source>
        <dbReference type="Pfam" id="PF00881"/>
    </source>
</evidence>
<keyword evidence="3" id="KW-0285">Flavoprotein</keyword>
<dbReference type="CDD" id="cd02151">
    <property type="entry name" value="nitroreductase"/>
    <property type="match status" value="1"/>
</dbReference>
<evidence type="ECO:0000313" key="8">
    <source>
        <dbReference type="Proteomes" id="UP000182379"/>
    </source>
</evidence>
<dbReference type="PANTHER" id="PTHR43673">
    <property type="entry name" value="NAD(P)H NITROREDUCTASE YDGI-RELATED"/>
    <property type="match status" value="1"/>
</dbReference>
<dbReference type="Proteomes" id="UP000182379">
    <property type="component" value="Unassembled WGS sequence"/>
</dbReference>
<accession>A0A1H2YS97</accession>
<dbReference type="EMBL" id="FNOP01000012">
    <property type="protein sequence ID" value="SDX07554.1"/>
    <property type="molecule type" value="Genomic_DNA"/>
</dbReference>
<reference evidence="7 8" key="1">
    <citation type="submission" date="2016-10" db="EMBL/GenBank/DDBJ databases">
        <authorList>
            <person name="Varghese N."/>
            <person name="Submissions S."/>
        </authorList>
    </citation>
    <scope>NUCLEOTIDE SEQUENCE [LARGE SCALE GENOMIC DNA]</scope>
    <source>
        <strain evidence="7 8">WCC6</strain>
    </source>
</reference>
<dbReference type="InterPro" id="IPR000415">
    <property type="entry name" value="Nitroreductase-like"/>
</dbReference>
<dbReference type="Gene3D" id="3.40.109.10">
    <property type="entry name" value="NADH Oxidase"/>
    <property type="match status" value="1"/>
</dbReference>
<dbReference type="RefSeq" id="WP_074706876.1">
    <property type="nucleotide sequence ID" value="NZ_CAMEFB010000004.1"/>
</dbReference>
<evidence type="ECO:0000256" key="3">
    <source>
        <dbReference type="ARBA" id="ARBA00022630"/>
    </source>
</evidence>
<dbReference type="PANTHER" id="PTHR43673:SF2">
    <property type="entry name" value="NITROREDUCTASE"/>
    <property type="match status" value="1"/>
</dbReference>
<evidence type="ECO:0000256" key="2">
    <source>
        <dbReference type="ARBA" id="ARBA00007118"/>
    </source>
</evidence>
<dbReference type="GO" id="GO:0016491">
    <property type="term" value="F:oxidoreductase activity"/>
    <property type="evidence" value="ECO:0007669"/>
    <property type="project" value="UniProtKB-KW"/>
</dbReference>
<keyword evidence="5" id="KW-0560">Oxidoreductase</keyword>
<dbReference type="SUPFAM" id="SSF55469">
    <property type="entry name" value="FMN-dependent nitroreductase-like"/>
    <property type="match status" value="1"/>
</dbReference>
<dbReference type="InterPro" id="IPR029479">
    <property type="entry name" value="Nitroreductase"/>
</dbReference>
<dbReference type="AlphaFoldDB" id="A0A1H2YS97"/>
<sequence length="179" mass="20038">MELFDLLAARRSVRQYTEQPVSRQDLEKIVKAGLMAPSSKNLHSTEFLVVEDRGILKAMAHCKPRFGQMLEQAPAAIVVMGRVESHAWVEDASVAMMAMMLQAAELGLGSCWVQVRHMTAEEKGADGQCLTSHQYLARLLDLPEGVEVEAILALGHEVKKQRPRTLEEARPERVHWGRV</sequence>
<proteinExistence type="inferred from homology"/>
<evidence type="ECO:0000313" key="7">
    <source>
        <dbReference type="EMBL" id="SDX07554.1"/>
    </source>
</evidence>
<evidence type="ECO:0000256" key="5">
    <source>
        <dbReference type="ARBA" id="ARBA00023002"/>
    </source>
</evidence>
<comment type="cofactor">
    <cofactor evidence="1">
        <name>FMN</name>
        <dbReference type="ChEBI" id="CHEBI:58210"/>
    </cofactor>
</comment>
<comment type="similarity">
    <text evidence="2">Belongs to the nitroreductase family.</text>
</comment>
<dbReference type="Pfam" id="PF00881">
    <property type="entry name" value="Nitroreductase"/>
    <property type="match status" value="2"/>
</dbReference>
<feature type="domain" description="Nitroreductase" evidence="6">
    <location>
        <begin position="67"/>
        <end position="156"/>
    </location>
</feature>
<protein>
    <submittedName>
        <fullName evidence="7">Nitroreductase</fullName>
    </submittedName>
</protein>
<comment type="caution">
    <text evidence="7">The sequence shown here is derived from an EMBL/GenBank/DDBJ whole genome shotgun (WGS) entry which is preliminary data.</text>
</comment>
<organism evidence="7 8">
    <name type="scientific">Acidaminococcus fermentans</name>
    <dbReference type="NCBI Taxonomy" id="905"/>
    <lineage>
        <taxon>Bacteria</taxon>
        <taxon>Bacillati</taxon>
        <taxon>Bacillota</taxon>
        <taxon>Negativicutes</taxon>
        <taxon>Acidaminococcales</taxon>
        <taxon>Acidaminococcaceae</taxon>
        <taxon>Acidaminococcus</taxon>
    </lineage>
</organism>
<evidence type="ECO:0000256" key="1">
    <source>
        <dbReference type="ARBA" id="ARBA00001917"/>
    </source>
</evidence>
<gene>
    <name evidence="7" type="ORF">SAMN05216495_11227</name>
</gene>
<name>A0A1H2YS97_ACIFE</name>
<keyword evidence="4" id="KW-0288">FMN</keyword>